<dbReference type="Gene3D" id="1.10.3210.10">
    <property type="entry name" value="Hypothetical protein af1432"/>
    <property type="match status" value="1"/>
</dbReference>
<dbReference type="SMART" id="SM00471">
    <property type="entry name" value="HDc"/>
    <property type="match status" value="1"/>
</dbReference>
<dbReference type="Proteomes" id="UP000295788">
    <property type="component" value="Unassembled WGS sequence"/>
</dbReference>
<dbReference type="CDD" id="cd00077">
    <property type="entry name" value="HDc"/>
    <property type="match status" value="1"/>
</dbReference>
<dbReference type="RefSeq" id="WP_132769664.1">
    <property type="nucleotide sequence ID" value="NZ_SMAB01000015.1"/>
</dbReference>
<evidence type="ECO:0000313" key="3">
    <source>
        <dbReference type="Proteomes" id="UP000295788"/>
    </source>
</evidence>
<dbReference type="AlphaFoldDB" id="A0A4R3KDW9"/>
<gene>
    <name evidence="2" type="ORF">EDD72_11558</name>
</gene>
<accession>A0A4R3KDW9</accession>
<protein>
    <submittedName>
        <fullName evidence="2">HD-GYP domain-containing protein (C-di-GMP phosphodiesterase class II)</fullName>
    </submittedName>
</protein>
<dbReference type="PANTHER" id="PTHR43155">
    <property type="entry name" value="CYCLIC DI-GMP PHOSPHODIESTERASE PA4108-RELATED"/>
    <property type="match status" value="1"/>
</dbReference>
<proteinExistence type="predicted"/>
<dbReference type="InterPro" id="IPR037522">
    <property type="entry name" value="HD_GYP_dom"/>
</dbReference>
<dbReference type="PROSITE" id="PS51832">
    <property type="entry name" value="HD_GYP"/>
    <property type="match status" value="1"/>
</dbReference>
<organism evidence="2 3">
    <name type="scientific">Tepidibacillus fermentans</name>
    <dbReference type="NCBI Taxonomy" id="1281767"/>
    <lineage>
        <taxon>Bacteria</taxon>
        <taxon>Bacillati</taxon>
        <taxon>Bacillota</taxon>
        <taxon>Bacilli</taxon>
        <taxon>Bacillales</taxon>
        <taxon>Bacillaceae</taxon>
        <taxon>Tepidibacillus</taxon>
    </lineage>
</organism>
<name>A0A4R3KDW9_9BACI</name>
<comment type="caution">
    <text evidence="2">The sequence shown here is derived from an EMBL/GenBank/DDBJ whole genome shotgun (WGS) entry which is preliminary data.</text>
</comment>
<dbReference type="EMBL" id="SMAB01000015">
    <property type="protein sequence ID" value="TCS80831.1"/>
    <property type="molecule type" value="Genomic_DNA"/>
</dbReference>
<dbReference type="SUPFAM" id="SSF109604">
    <property type="entry name" value="HD-domain/PDEase-like"/>
    <property type="match status" value="1"/>
</dbReference>
<sequence>MPIISIQNIQSGMVLKENVYSKLGGLLYKKGTILKEQDQEILFAFGVTDIHIIDDEKDKENNKVLKNAKKEQRIDDKSNHQVELYQKNYNRAFRLVSKILKSAQGNPQIPIIELRNTIEPLLDYLLQNQKVLLTLNFNNDLNKYEIVHALSVGMLSYMMANWIGMDQSEWMQVALAGVLHDIGMSRIPSQILNKKKSLDYYEKEEIKKHTVYGYYMLKGTKGLNQGAILAVLQHHERNDGSGYPLQLKQEQIHTYSKIIAIADVFHAMISKRSYREQFSYFKVLDQLLGDSFGKLEPKIVQIFVRMMSKITLGSRVVLNNGLEGNILFINTNNPTRPLIQVSDQIINLEKENKLFIQDILI</sequence>
<feature type="domain" description="HD-GYP" evidence="1">
    <location>
        <begin position="123"/>
        <end position="319"/>
    </location>
</feature>
<dbReference type="Pfam" id="PF13487">
    <property type="entry name" value="HD_5"/>
    <property type="match status" value="1"/>
</dbReference>
<dbReference type="OrthoDB" id="9759601at2"/>
<evidence type="ECO:0000259" key="1">
    <source>
        <dbReference type="PROSITE" id="PS51832"/>
    </source>
</evidence>
<dbReference type="InterPro" id="IPR003607">
    <property type="entry name" value="HD/PDEase_dom"/>
</dbReference>
<keyword evidence="3" id="KW-1185">Reference proteome</keyword>
<dbReference type="PANTHER" id="PTHR43155:SF2">
    <property type="entry name" value="CYCLIC DI-GMP PHOSPHODIESTERASE PA4108"/>
    <property type="match status" value="1"/>
</dbReference>
<evidence type="ECO:0000313" key="2">
    <source>
        <dbReference type="EMBL" id="TCS80831.1"/>
    </source>
</evidence>
<reference evidence="2 3" key="1">
    <citation type="submission" date="2019-03" db="EMBL/GenBank/DDBJ databases">
        <title>Genomic Encyclopedia of Type Strains, Phase IV (KMG-IV): sequencing the most valuable type-strain genomes for metagenomic binning, comparative biology and taxonomic classification.</title>
        <authorList>
            <person name="Goeker M."/>
        </authorList>
    </citation>
    <scope>NUCLEOTIDE SEQUENCE [LARGE SCALE GENOMIC DNA]</scope>
    <source>
        <strain evidence="2 3">DSM 23802</strain>
    </source>
</reference>